<keyword evidence="5" id="KW-1185">Reference proteome</keyword>
<keyword evidence="2 4" id="KW-0560">Oxidoreductase</keyword>
<dbReference type="Pfam" id="PF01613">
    <property type="entry name" value="Flavin_Reduct"/>
    <property type="match status" value="1"/>
</dbReference>
<evidence type="ECO:0000256" key="1">
    <source>
        <dbReference type="ARBA" id="ARBA00008898"/>
    </source>
</evidence>
<accession>A0A9E7C0Z5</accession>
<comment type="similarity">
    <text evidence="1">Belongs to the non-flavoprotein flavin reductase family.</text>
</comment>
<dbReference type="InterPro" id="IPR002563">
    <property type="entry name" value="Flavin_Rdtase-like_dom"/>
</dbReference>
<feature type="domain" description="Flavin reductase like" evidence="3">
    <location>
        <begin position="20"/>
        <end position="165"/>
    </location>
</feature>
<proteinExistence type="inferred from homology"/>
<dbReference type="SUPFAM" id="SSF50475">
    <property type="entry name" value="FMN-binding split barrel"/>
    <property type="match status" value="1"/>
</dbReference>
<dbReference type="GO" id="GO:0010181">
    <property type="term" value="F:FMN binding"/>
    <property type="evidence" value="ECO:0007669"/>
    <property type="project" value="InterPro"/>
</dbReference>
<dbReference type="Proteomes" id="UP001162834">
    <property type="component" value="Chromosome"/>
</dbReference>
<dbReference type="KEGG" id="sbae:DSM104329_02305"/>
<evidence type="ECO:0000259" key="3">
    <source>
        <dbReference type="SMART" id="SM00903"/>
    </source>
</evidence>
<dbReference type="InterPro" id="IPR012349">
    <property type="entry name" value="Split_barrel_FMN-bd"/>
</dbReference>
<dbReference type="SMART" id="SM00903">
    <property type="entry name" value="Flavin_Reduct"/>
    <property type="match status" value="1"/>
</dbReference>
<dbReference type="AlphaFoldDB" id="A0A9E7C0Z5"/>
<evidence type="ECO:0000313" key="4">
    <source>
        <dbReference type="EMBL" id="UGS35908.1"/>
    </source>
</evidence>
<dbReference type="PANTHER" id="PTHR30466:SF11">
    <property type="entry name" value="FLAVIN-DEPENDENT MONOOXYGENASE, REDUCTASE SUBUNIT HSAB"/>
    <property type="match status" value="1"/>
</dbReference>
<dbReference type="PANTHER" id="PTHR30466">
    <property type="entry name" value="FLAVIN REDUCTASE"/>
    <property type="match status" value="1"/>
</dbReference>
<evidence type="ECO:0000313" key="5">
    <source>
        <dbReference type="Proteomes" id="UP001162834"/>
    </source>
</evidence>
<organism evidence="4 5">
    <name type="scientific">Capillimicrobium parvum</name>
    <dbReference type="NCBI Taxonomy" id="2884022"/>
    <lineage>
        <taxon>Bacteria</taxon>
        <taxon>Bacillati</taxon>
        <taxon>Actinomycetota</taxon>
        <taxon>Thermoleophilia</taxon>
        <taxon>Solirubrobacterales</taxon>
        <taxon>Capillimicrobiaceae</taxon>
        <taxon>Capillimicrobium</taxon>
    </lineage>
</organism>
<protein>
    <submittedName>
        <fullName evidence="4">FMN reductase (NADH) RutF</fullName>
        <ecNumber evidence="4">1.5.1.42</ecNumber>
    </submittedName>
</protein>
<dbReference type="GO" id="GO:0042602">
    <property type="term" value="F:riboflavin reductase (NADPH) activity"/>
    <property type="evidence" value="ECO:0007669"/>
    <property type="project" value="TreeGrafter"/>
</dbReference>
<dbReference type="EMBL" id="CP087164">
    <property type="protein sequence ID" value="UGS35908.1"/>
    <property type="molecule type" value="Genomic_DNA"/>
</dbReference>
<gene>
    <name evidence="4" type="primary">rutF_3</name>
    <name evidence="4" type="ORF">DSM104329_02305</name>
</gene>
<dbReference type="InterPro" id="IPR050268">
    <property type="entry name" value="NADH-dep_flavin_reductase"/>
</dbReference>
<reference evidence="4" key="1">
    <citation type="journal article" date="2022" name="Int. J. Syst. Evol. Microbiol.">
        <title>Pseudomonas aegrilactucae sp. nov. and Pseudomonas morbosilactucae sp. nov., pathogens causing bacterial rot of lettuce in Japan.</title>
        <authorList>
            <person name="Sawada H."/>
            <person name="Fujikawa T."/>
            <person name="Satou M."/>
        </authorList>
    </citation>
    <scope>NUCLEOTIDE SEQUENCE</scope>
    <source>
        <strain evidence="4">0166_1</strain>
    </source>
</reference>
<dbReference type="EC" id="1.5.1.42" evidence="4"/>
<sequence length="202" mass="21631">MTNAMQDSEQNIGDSFRVAMSRLAAGVVMVTCRVDGQPWGLTVSACCSVSMDPPLILASLGANTVSAAAITQHGIFGISVLGPQLVEVAQFGSSRGEPKFMQHLCANEHPQSDSPAVNGAVAHIDCLLEQRIVAGDHILFIGRVCNALLGDSDTPLVYHGRTYHQLVPSTDLGVRPVADETIDSLLYDYPLPRRFARVHPPN</sequence>
<name>A0A9E7C0Z5_9ACTN</name>
<evidence type="ECO:0000256" key="2">
    <source>
        <dbReference type="ARBA" id="ARBA00023002"/>
    </source>
</evidence>
<dbReference type="Gene3D" id="2.30.110.10">
    <property type="entry name" value="Electron Transport, Fmn-binding Protein, Chain A"/>
    <property type="match status" value="1"/>
</dbReference>
<dbReference type="GO" id="GO:0052874">
    <property type="term" value="F:FMN reductase (NADH) activity"/>
    <property type="evidence" value="ECO:0007669"/>
    <property type="project" value="UniProtKB-EC"/>
</dbReference>